<sequence length="239" mass="27182">MTKGKFFVFEGIDGCGKATQTKLLAEYFIKKGYKTEKIDFPQHGERSSAMVDDYLNGKYGTSEEVGPYVASIFYAADRYDANFKIKKWLSEGKIVISDRYVVSNIGHQGGKILRNTSTGSARGKKEWKKYVNWLYNLEYGIFGIPKPDYTFILKTSADSSLKQSGNVADKIKQSRRKSYLGDSRKQDIHEKNINHLKNALDSYLMAAKEFPKDFKVIECLKKGQLLAPEIINQKITKTL</sequence>
<dbReference type="InterPro" id="IPR018094">
    <property type="entry name" value="Thymidylate_kinase"/>
</dbReference>
<proteinExistence type="inferred from homology"/>
<dbReference type="EMBL" id="MHPE01000043">
    <property type="protein sequence ID" value="OGZ75884.1"/>
    <property type="molecule type" value="Genomic_DNA"/>
</dbReference>
<evidence type="ECO:0000256" key="3">
    <source>
        <dbReference type="ARBA" id="ARBA00022727"/>
    </source>
</evidence>
<evidence type="ECO:0000256" key="5">
    <source>
        <dbReference type="ARBA" id="ARBA00022777"/>
    </source>
</evidence>
<dbReference type="GO" id="GO:0006235">
    <property type="term" value="P:dTTP biosynthetic process"/>
    <property type="evidence" value="ECO:0007669"/>
    <property type="project" value="UniProtKB-UniRule"/>
</dbReference>
<evidence type="ECO:0000259" key="9">
    <source>
        <dbReference type="Pfam" id="PF02223"/>
    </source>
</evidence>
<name>A0A1G2ILX6_9BACT</name>
<dbReference type="GO" id="GO:0005737">
    <property type="term" value="C:cytoplasm"/>
    <property type="evidence" value="ECO:0007669"/>
    <property type="project" value="TreeGrafter"/>
</dbReference>
<dbReference type="PANTHER" id="PTHR10344:SF4">
    <property type="entry name" value="UMP-CMP KINASE 2, MITOCHONDRIAL"/>
    <property type="match status" value="1"/>
</dbReference>
<keyword evidence="4 8" id="KW-0547">Nucleotide-binding</keyword>
<comment type="function">
    <text evidence="8">Phosphorylation of dTMP to form dTDP in both de novo and salvage pathways of dTTP synthesis.</text>
</comment>
<dbReference type="Gene3D" id="3.40.50.300">
    <property type="entry name" value="P-loop containing nucleotide triphosphate hydrolases"/>
    <property type="match status" value="1"/>
</dbReference>
<dbReference type="PANTHER" id="PTHR10344">
    <property type="entry name" value="THYMIDYLATE KINASE"/>
    <property type="match status" value="1"/>
</dbReference>
<dbReference type="SUPFAM" id="SSF52540">
    <property type="entry name" value="P-loop containing nucleoside triphosphate hydrolases"/>
    <property type="match status" value="1"/>
</dbReference>
<evidence type="ECO:0000256" key="1">
    <source>
        <dbReference type="ARBA" id="ARBA00009776"/>
    </source>
</evidence>
<evidence type="ECO:0000256" key="7">
    <source>
        <dbReference type="ARBA" id="ARBA00048743"/>
    </source>
</evidence>
<evidence type="ECO:0000313" key="11">
    <source>
        <dbReference type="Proteomes" id="UP000178632"/>
    </source>
</evidence>
<dbReference type="EC" id="2.7.4.9" evidence="8"/>
<evidence type="ECO:0000256" key="2">
    <source>
        <dbReference type="ARBA" id="ARBA00022679"/>
    </source>
</evidence>
<keyword evidence="6 8" id="KW-0067">ATP-binding</keyword>
<gene>
    <name evidence="8" type="primary">tmk</name>
    <name evidence="10" type="ORF">A3G45_00075</name>
</gene>
<comment type="caution">
    <text evidence="10">The sequence shown here is derived from an EMBL/GenBank/DDBJ whole genome shotgun (WGS) entry which is preliminary data.</text>
</comment>
<comment type="catalytic activity">
    <reaction evidence="7 8">
        <text>dTMP + ATP = dTDP + ADP</text>
        <dbReference type="Rhea" id="RHEA:13517"/>
        <dbReference type="ChEBI" id="CHEBI:30616"/>
        <dbReference type="ChEBI" id="CHEBI:58369"/>
        <dbReference type="ChEBI" id="CHEBI:63528"/>
        <dbReference type="ChEBI" id="CHEBI:456216"/>
        <dbReference type="EC" id="2.7.4.9"/>
    </reaction>
</comment>
<dbReference type="CDD" id="cd01672">
    <property type="entry name" value="TMPK"/>
    <property type="match status" value="1"/>
</dbReference>
<evidence type="ECO:0000256" key="8">
    <source>
        <dbReference type="HAMAP-Rule" id="MF_00165"/>
    </source>
</evidence>
<protein>
    <recommendedName>
        <fullName evidence="8">Thymidylate kinase</fullName>
        <ecNumber evidence="8">2.7.4.9</ecNumber>
    </recommendedName>
    <alternativeName>
        <fullName evidence="8">dTMP kinase</fullName>
    </alternativeName>
</protein>
<keyword evidence="5 8" id="KW-0418">Kinase</keyword>
<dbReference type="GO" id="GO:0004798">
    <property type="term" value="F:dTMP kinase activity"/>
    <property type="evidence" value="ECO:0007669"/>
    <property type="project" value="UniProtKB-UniRule"/>
</dbReference>
<dbReference type="GO" id="GO:0006233">
    <property type="term" value="P:dTDP biosynthetic process"/>
    <property type="evidence" value="ECO:0007669"/>
    <property type="project" value="InterPro"/>
</dbReference>
<accession>A0A1G2ILX6</accession>
<dbReference type="GO" id="GO:0005524">
    <property type="term" value="F:ATP binding"/>
    <property type="evidence" value="ECO:0007669"/>
    <property type="project" value="UniProtKB-UniRule"/>
</dbReference>
<keyword evidence="2 8" id="KW-0808">Transferase</keyword>
<evidence type="ECO:0000256" key="6">
    <source>
        <dbReference type="ARBA" id="ARBA00022840"/>
    </source>
</evidence>
<dbReference type="Pfam" id="PF02223">
    <property type="entry name" value="Thymidylate_kin"/>
    <property type="match status" value="1"/>
</dbReference>
<keyword evidence="3 8" id="KW-0545">Nucleotide biosynthesis</keyword>
<comment type="similarity">
    <text evidence="1 8">Belongs to the thymidylate kinase family.</text>
</comment>
<comment type="caution">
    <text evidence="8">Lacks conserved residue(s) required for the propagation of feature annotation.</text>
</comment>
<dbReference type="Proteomes" id="UP000178632">
    <property type="component" value="Unassembled WGS sequence"/>
</dbReference>
<evidence type="ECO:0000313" key="10">
    <source>
        <dbReference type="EMBL" id="OGZ75884.1"/>
    </source>
</evidence>
<organism evidence="10 11">
    <name type="scientific">Candidatus Staskawiczbacteria bacterium RIFCSPLOWO2_12_FULL_37_15</name>
    <dbReference type="NCBI Taxonomy" id="1802218"/>
    <lineage>
        <taxon>Bacteria</taxon>
        <taxon>Candidatus Staskawicziibacteriota</taxon>
    </lineage>
</organism>
<dbReference type="AlphaFoldDB" id="A0A1G2ILX6"/>
<feature type="domain" description="Thymidylate kinase-like" evidence="9">
    <location>
        <begin position="9"/>
        <end position="110"/>
    </location>
</feature>
<dbReference type="InterPro" id="IPR039430">
    <property type="entry name" value="Thymidylate_kin-like_dom"/>
</dbReference>
<evidence type="ECO:0000256" key="4">
    <source>
        <dbReference type="ARBA" id="ARBA00022741"/>
    </source>
</evidence>
<dbReference type="HAMAP" id="MF_00165">
    <property type="entry name" value="Thymidylate_kinase"/>
    <property type="match status" value="1"/>
</dbReference>
<dbReference type="InterPro" id="IPR027417">
    <property type="entry name" value="P-loop_NTPase"/>
</dbReference>
<reference evidence="10 11" key="1">
    <citation type="journal article" date="2016" name="Nat. Commun.">
        <title>Thousands of microbial genomes shed light on interconnected biogeochemical processes in an aquifer system.</title>
        <authorList>
            <person name="Anantharaman K."/>
            <person name="Brown C.T."/>
            <person name="Hug L.A."/>
            <person name="Sharon I."/>
            <person name="Castelle C.J."/>
            <person name="Probst A.J."/>
            <person name="Thomas B.C."/>
            <person name="Singh A."/>
            <person name="Wilkins M.J."/>
            <person name="Karaoz U."/>
            <person name="Brodie E.L."/>
            <person name="Williams K.H."/>
            <person name="Hubbard S.S."/>
            <person name="Banfield J.F."/>
        </authorList>
    </citation>
    <scope>NUCLEOTIDE SEQUENCE [LARGE SCALE GENOMIC DNA]</scope>
</reference>
<dbReference type="GO" id="GO:0006227">
    <property type="term" value="P:dUDP biosynthetic process"/>
    <property type="evidence" value="ECO:0007669"/>
    <property type="project" value="TreeGrafter"/>
</dbReference>